<dbReference type="PANTHER" id="PTHR43353:SF3">
    <property type="entry name" value="ALDEHYDE DEHYDROGENASE-RELATED"/>
    <property type="match status" value="1"/>
</dbReference>
<dbReference type="Gene3D" id="3.40.605.10">
    <property type="entry name" value="Aldehyde Dehydrogenase, Chain A, domain 1"/>
    <property type="match status" value="1"/>
</dbReference>
<accession>A0ABT0ZAM3</accession>
<evidence type="ECO:0000313" key="3">
    <source>
        <dbReference type="EMBL" id="MCN9240581.1"/>
    </source>
</evidence>
<evidence type="ECO:0000256" key="1">
    <source>
        <dbReference type="ARBA" id="ARBA00023002"/>
    </source>
</evidence>
<dbReference type="EMBL" id="JAMWMR010000004">
    <property type="protein sequence ID" value="MCN9240581.1"/>
    <property type="molecule type" value="Genomic_DNA"/>
</dbReference>
<dbReference type="PANTHER" id="PTHR43353">
    <property type="entry name" value="SUCCINATE-SEMIALDEHYDE DEHYDROGENASE, MITOCHONDRIAL"/>
    <property type="match status" value="1"/>
</dbReference>
<protein>
    <submittedName>
        <fullName evidence="3">Aldehyde dehydrogenase family protein</fullName>
    </submittedName>
</protein>
<gene>
    <name evidence="3" type="ORF">NGF19_07190</name>
</gene>
<evidence type="ECO:0000259" key="2">
    <source>
        <dbReference type="Pfam" id="PF00171"/>
    </source>
</evidence>
<dbReference type="InterPro" id="IPR016163">
    <property type="entry name" value="Ald_DH_C"/>
</dbReference>
<keyword evidence="1" id="KW-0560">Oxidoreductase</keyword>
<proteinExistence type="predicted"/>
<dbReference type="RefSeq" id="WP_252423099.1">
    <property type="nucleotide sequence ID" value="NZ_JAMWMR010000004.1"/>
</dbReference>
<dbReference type="SUPFAM" id="SSF53720">
    <property type="entry name" value="ALDH-like"/>
    <property type="match status" value="1"/>
</dbReference>
<feature type="domain" description="Aldehyde dehydrogenase" evidence="2">
    <location>
        <begin position="12"/>
        <end position="447"/>
    </location>
</feature>
<dbReference type="Pfam" id="PF00171">
    <property type="entry name" value="Aldedh"/>
    <property type="match status" value="1"/>
</dbReference>
<comment type="caution">
    <text evidence="3">The sequence shown here is derived from an EMBL/GenBank/DDBJ whole genome shotgun (WGS) entry which is preliminary data.</text>
</comment>
<keyword evidence="4" id="KW-1185">Reference proteome</keyword>
<sequence length="510" mass="52857">MSQPVAGRALTTTSFRPYDGRPVGSVADTPADVVRAMVEQAVDAAPSVAGVAPARRSDWLRAVADGVEAHAEELIALADEETGLGVARLTSEVARCADQLRFYGEVAAEGSYLGVTVDEATATSPRLVRVNQPLGPVAVFGASNFPFAFSVLGNDTASALAAGCPVVVKAHPAHVTLSVRLARIAERALHEAGAPEGTFALVTGREAGVDLVRAEGVAAVAFTGSQAGGLALWRLANERERVIPVYAEMGTVNPVVVTRAAAASRMEDVARGFVGSFTLGAGQFCTKPGLLLVPAGHDAARVVGDALAQAAPRPVMLTEEIAASVERGLGDLVAAGAVVVRDVPGADGGWGARAAVLSAPITALRTGSRLLEECFGAVVLVVEYADERELRAALGVLQGSLAGTVVTGDDTDPDASWLVEALTRTVGRVTVNDWPTGVAYTWAQHHGGPWPATSNAVATSVGAAALDRFVRPVTYQSAPDAWVPLAARADNPWGLPRRVDGRREDRRGER</sequence>
<dbReference type="InterPro" id="IPR016162">
    <property type="entry name" value="Ald_DH_N"/>
</dbReference>
<dbReference type="Gene3D" id="3.40.309.10">
    <property type="entry name" value="Aldehyde Dehydrogenase, Chain A, domain 2"/>
    <property type="match status" value="1"/>
</dbReference>
<name>A0ABT0ZAM3_9ACTN</name>
<evidence type="ECO:0000313" key="4">
    <source>
        <dbReference type="Proteomes" id="UP001523219"/>
    </source>
</evidence>
<dbReference type="InterPro" id="IPR015590">
    <property type="entry name" value="Aldehyde_DH_dom"/>
</dbReference>
<dbReference type="Proteomes" id="UP001523219">
    <property type="component" value="Unassembled WGS sequence"/>
</dbReference>
<reference evidence="3 4" key="1">
    <citation type="submission" date="2022-05" db="EMBL/GenBank/DDBJ databases">
        <title>Streptomyces sp. nov. RY43-2 isolated from soil of a peat swamp forest.</title>
        <authorList>
            <person name="Kanchanasin P."/>
            <person name="Tanasupawat S."/>
            <person name="Phongsopitanun W."/>
        </authorList>
    </citation>
    <scope>NUCLEOTIDE SEQUENCE [LARGE SCALE GENOMIC DNA]</scope>
    <source>
        <strain evidence="3 4">RY43-2</strain>
    </source>
</reference>
<dbReference type="InterPro" id="IPR016161">
    <property type="entry name" value="Ald_DH/histidinol_DH"/>
</dbReference>
<dbReference type="InterPro" id="IPR050740">
    <property type="entry name" value="Aldehyde_DH_Superfamily"/>
</dbReference>
<organism evidence="3 4">
    <name type="scientific">Streptomyces macrolidinus</name>
    <dbReference type="NCBI Taxonomy" id="2952607"/>
    <lineage>
        <taxon>Bacteria</taxon>
        <taxon>Bacillati</taxon>
        <taxon>Actinomycetota</taxon>
        <taxon>Actinomycetes</taxon>
        <taxon>Kitasatosporales</taxon>
        <taxon>Streptomycetaceae</taxon>
        <taxon>Streptomyces</taxon>
    </lineage>
</organism>